<dbReference type="GO" id="GO:0005829">
    <property type="term" value="C:cytosol"/>
    <property type="evidence" value="ECO:0007669"/>
    <property type="project" value="TreeGrafter"/>
</dbReference>
<dbReference type="CDD" id="cd07516">
    <property type="entry name" value="HAD_Pase"/>
    <property type="match status" value="1"/>
</dbReference>
<dbReference type="PRINTS" id="PR00119">
    <property type="entry name" value="CATATPASE"/>
</dbReference>
<dbReference type="EMBL" id="BDQX01000054">
    <property type="protein sequence ID" value="GBG06756.1"/>
    <property type="molecule type" value="Genomic_DNA"/>
</dbReference>
<keyword evidence="2" id="KW-1185">Reference proteome</keyword>
<dbReference type="InterPro" id="IPR036412">
    <property type="entry name" value="HAD-like_sf"/>
</dbReference>
<dbReference type="RefSeq" id="WP_108991945.1">
    <property type="nucleotide sequence ID" value="NZ_BDQX01000054.1"/>
</dbReference>
<reference evidence="1 2" key="1">
    <citation type="submission" date="2017-08" db="EMBL/GenBank/DDBJ databases">
        <title>Substantial Increase in Enzyme Production by Combined Drug-Resistance Mutations in Paenibacillus agaridevorans.</title>
        <authorList>
            <person name="Tanaka Y."/>
            <person name="Funane K."/>
            <person name="Hosaka T."/>
            <person name="Shiwa Y."/>
            <person name="Fujita N."/>
            <person name="Miyazaki T."/>
            <person name="Yoshikawa H."/>
            <person name="Murakami K."/>
            <person name="Kasahara K."/>
            <person name="Inaoka T."/>
            <person name="Hiraga Y."/>
            <person name="Ochi K."/>
        </authorList>
    </citation>
    <scope>NUCLEOTIDE SEQUENCE [LARGE SCALE GENOMIC DNA]</scope>
    <source>
        <strain evidence="1 2">T-3040</strain>
    </source>
</reference>
<dbReference type="SFLD" id="SFLDS00003">
    <property type="entry name" value="Haloacid_Dehalogenase"/>
    <property type="match status" value="1"/>
</dbReference>
<dbReference type="SFLD" id="SFLDG01144">
    <property type="entry name" value="C2.B.4:_PGP_Like"/>
    <property type="match status" value="1"/>
</dbReference>
<keyword evidence="1" id="KW-0378">Hydrolase</keyword>
<dbReference type="InterPro" id="IPR000150">
    <property type="entry name" value="Cof"/>
</dbReference>
<dbReference type="InterPro" id="IPR006379">
    <property type="entry name" value="HAD-SF_hydro_IIB"/>
</dbReference>
<evidence type="ECO:0000313" key="2">
    <source>
        <dbReference type="Proteomes" id="UP000245202"/>
    </source>
</evidence>
<dbReference type="SFLD" id="SFLDG01140">
    <property type="entry name" value="C2.B:_Phosphomannomutase_and_P"/>
    <property type="match status" value="1"/>
</dbReference>
<dbReference type="InterPro" id="IPR023214">
    <property type="entry name" value="HAD_sf"/>
</dbReference>
<dbReference type="SUPFAM" id="SSF56784">
    <property type="entry name" value="HAD-like"/>
    <property type="match status" value="1"/>
</dbReference>
<gene>
    <name evidence="1" type="ORF">PAT3040_01293</name>
</gene>
<comment type="caution">
    <text evidence="1">The sequence shown here is derived from an EMBL/GenBank/DDBJ whole genome shotgun (WGS) entry which is preliminary data.</text>
</comment>
<dbReference type="PANTHER" id="PTHR10000:SF8">
    <property type="entry name" value="HAD SUPERFAMILY HYDROLASE-LIKE, TYPE 3"/>
    <property type="match status" value="1"/>
</dbReference>
<dbReference type="NCBIfam" id="TIGR01484">
    <property type="entry name" value="HAD-SF-IIB"/>
    <property type="match status" value="1"/>
</dbReference>
<accession>A0A2R5EJG4</accession>
<name>A0A2R5EJG4_9BACL</name>
<evidence type="ECO:0000313" key="1">
    <source>
        <dbReference type="EMBL" id="GBG06756.1"/>
    </source>
</evidence>
<protein>
    <submittedName>
        <fullName evidence="1">Hydrolase</fullName>
    </submittedName>
</protein>
<dbReference type="PANTHER" id="PTHR10000">
    <property type="entry name" value="PHOSPHOSERINE PHOSPHATASE"/>
    <property type="match status" value="1"/>
</dbReference>
<proteinExistence type="predicted"/>
<dbReference type="PROSITE" id="PS01229">
    <property type="entry name" value="COF_2"/>
    <property type="match status" value="1"/>
</dbReference>
<dbReference type="Proteomes" id="UP000245202">
    <property type="component" value="Unassembled WGS sequence"/>
</dbReference>
<dbReference type="Gene3D" id="3.30.1240.10">
    <property type="match status" value="1"/>
</dbReference>
<sequence length="269" mass="29969">MYKLIAIDVDDTLLTDELTVTDGTRRAMEAAIAAGVTVTLATGRMFASAQQIARQIELNVPIITYQGALVKTLLDGQVLYERNVPTDAALALHEYCVKHGLHLQLYVDDELYGTEDNDRIKAYSRLSNIPYRIEPDFDKLITKPLNKMLIIDDPARLDAIALELAPLIGDRVHITKSKAHYLEFMHKEGTKGHALRFMAEHLGCSMEQTIAMGDAWNDREMIQAAGLGVAMANAIDALKEIADYVTLSNNEEGVRHVIEKFILEPAKQH</sequence>
<dbReference type="GO" id="GO:0000287">
    <property type="term" value="F:magnesium ion binding"/>
    <property type="evidence" value="ECO:0007669"/>
    <property type="project" value="TreeGrafter"/>
</dbReference>
<dbReference type="AlphaFoldDB" id="A0A2R5EJG4"/>
<dbReference type="GO" id="GO:0016791">
    <property type="term" value="F:phosphatase activity"/>
    <property type="evidence" value="ECO:0007669"/>
    <property type="project" value="TreeGrafter"/>
</dbReference>
<dbReference type="Gene3D" id="3.40.50.1000">
    <property type="entry name" value="HAD superfamily/HAD-like"/>
    <property type="match status" value="1"/>
</dbReference>
<dbReference type="NCBIfam" id="TIGR00099">
    <property type="entry name" value="Cof-subfamily"/>
    <property type="match status" value="1"/>
</dbReference>
<dbReference type="Pfam" id="PF08282">
    <property type="entry name" value="Hydrolase_3"/>
    <property type="match status" value="1"/>
</dbReference>
<organism evidence="1 2">
    <name type="scientific">Paenibacillus agaridevorans</name>
    <dbReference type="NCBI Taxonomy" id="171404"/>
    <lineage>
        <taxon>Bacteria</taxon>
        <taxon>Bacillati</taxon>
        <taxon>Bacillota</taxon>
        <taxon>Bacilli</taxon>
        <taxon>Bacillales</taxon>
        <taxon>Paenibacillaceae</taxon>
        <taxon>Paenibacillus</taxon>
    </lineage>
</organism>